<reference evidence="11 12" key="1">
    <citation type="submission" date="2016-08" db="EMBL/GenBank/DDBJ databases">
        <title>A new outlook on sporulation: Clostridium algidixylanolyticum.</title>
        <authorList>
            <person name="Poppleton D.I."/>
            <person name="Gribaldo S."/>
        </authorList>
    </citation>
    <scope>NUCLEOTIDE SEQUENCE [LARGE SCALE GENOMIC DNA]</scope>
    <source>
        <strain evidence="11 12">SPL73</strain>
    </source>
</reference>
<sequence length="141" mass="15708">MVIESWKPEDTFSLGKKLGEQAAPSAVYCLNGDLGVGKTVFTQGFASGLGIKEAVNSPTFTIVQQYDDGRLPFYHFDVYRIGDVSEMDEIGYEDCFYGEGVSLIEWSELITEILPESIISVTIEKDLEKGFDYRKITVEGI</sequence>
<dbReference type="GO" id="GO:0016740">
    <property type="term" value="F:transferase activity"/>
    <property type="evidence" value="ECO:0007669"/>
    <property type="project" value="UniProtKB-KW"/>
</dbReference>
<dbReference type="GO" id="GO:0002949">
    <property type="term" value="P:tRNA threonylcarbamoyladenosine modification"/>
    <property type="evidence" value="ECO:0007669"/>
    <property type="project" value="InterPro"/>
</dbReference>
<gene>
    <name evidence="11" type="ORF">BET01_00055</name>
</gene>
<dbReference type="Gene3D" id="3.40.50.300">
    <property type="entry name" value="P-loop containing nucleotide triphosphate hydrolases"/>
    <property type="match status" value="1"/>
</dbReference>
<dbReference type="SUPFAM" id="SSF52540">
    <property type="entry name" value="P-loop containing nucleoside triphosphate hydrolases"/>
    <property type="match status" value="1"/>
</dbReference>
<evidence type="ECO:0000256" key="4">
    <source>
        <dbReference type="ARBA" id="ARBA00022490"/>
    </source>
</evidence>
<dbReference type="AlphaFoldDB" id="A0A419TBE2"/>
<dbReference type="OrthoDB" id="9815896at2"/>
<name>A0A419TBE2_9FIRM</name>
<dbReference type="GO" id="GO:0046872">
    <property type="term" value="F:metal ion binding"/>
    <property type="evidence" value="ECO:0007669"/>
    <property type="project" value="UniProtKB-KW"/>
</dbReference>
<evidence type="ECO:0000256" key="2">
    <source>
        <dbReference type="ARBA" id="ARBA00007599"/>
    </source>
</evidence>
<dbReference type="PANTHER" id="PTHR33540">
    <property type="entry name" value="TRNA THREONYLCARBAMOYLADENOSINE BIOSYNTHESIS PROTEIN TSAE"/>
    <property type="match status" value="1"/>
</dbReference>
<evidence type="ECO:0000313" key="12">
    <source>
        <dbReference type="Proteomes" id="UP000284277"/>
    </source>
</evidence>
<keyword evidence="7" id="KW-0547">Nucleotide-binding</keyword>
<dbReference type="GO" id="GO:0005737">
    <property type="term" value="C:cytoplasm"/>
    <property type="evidence" value="ECO:0007669"/>
    <property type="project" value="UniProtKB-SubCell"/>
</dbReference>
<evidence type="ECO:0000256" key="6">
    <source>
        <dbReference type="ARBA" id="ARBA00022723"/>
    </source>
</evidence>
<dbReference type="PANTHER" id="PTHR33540:SF2">
    <property type="entry name" value="TRNA THREONYLCARBAMOYLADENOSINE BIOSYNTHESIS PROTEIN TSAE"/>
    <property type="match status" value="1"/>
</dbReference>
<evidence type="ECO:0000256" key="8">
    <source>
        <dbReference type="ARBA" id="ARBA00022840"/>
    </source>
</evidence>
<evidence type="ECO:0000256" key="1">
    <source>
        <dbReference type="ARBA" id="ARBA00004496"/>
    </source>
</evidence>
<dbReference type="InterPro" id="IPR027417">
    <property type="entry name" value="P-loop_NTPase"/>
</dbReference>
<comment type="subcellular location">
    <subcellularLocation>
        <location evidence="1">Cytoplasm</location>
    </subcellularLocation>
</comment>
<evidence type="ECO:0000256" key="3">
    <source>
        <dbReference type="ARBA" id="ARBA00019010"/>
    </source>
</evidence>
<dbReference type="RefSeq" id="WP_120194729.1">
    <property type="nucleotide sequence ID" value="NZ_MCIA01000001.1"/>
</dbReference>
<keyword evidence="5" id="KW-0819">tRNA processing</keyword>
<evidence type="ECO:0000256" key="10">
    <source>
        <dbReference type="ARBA" id="ARBA00032441"/>
    </source>
</evidence>
<comment type="caution">
    <text evidence="11">The sequence shown here is derived from an EMBL/GenBank/DDBJ whole genome shotgun (WGS) entry which is preliminary data.</text>
</comment>
<keyword evidence="11" id="KW-0808">Transferase</keyword>
<dbReference type="EMBL" id="MCIA01000001">
    <property type="protein sequence ID" value="RKD34798.1"/>
    <property type="molecule type" value="Genomic_DNA"/>
</dbReference>
<dbReference type="Pfam" id="PF02367">
    <property type="entry name" value="TsaE"/>
    <property type="match status" value="1"/>
</dbReference>
<comment type="similarity">
    <text evidence="2">Belongs to the TsaE family.</text>
</comment>
<keyword evidence="9" id="KW-0460">Magnesium</keyword>
<evidence type="ECO:0000313" key="11">
    <source>
        <dbReference type="EMBL" id="RKD34798.1"/>
    </source>
</evidence>
<protein>
    <recommendedName>
        <fullName evidence="3">tRNA threonylcarbamoyladenosine biosynthesis protein TsaE</fullName>
    </recommendedName>
    <alternativeName>
        <fullName evidence="10">t(6)A37 threonylcarbamoyladenosine biosynthesis protein TsaE</fullName>
    </alternativeName>
</protein>
<organism evidence="11 12">
    <name type="scientific">Lacrimispora algidixylanolytica</name>
    <dbReference type="NCBI Taxonomy" id="94868"/>
    <lineage>
        <taxon>Bacteria</taxon>
        <taxon>Bacillati</taxon>
        <taxon>Bacillota</taxon>
        <taxon>Clostridia</taxon>
        <taxon>Lachnospirales</taxon>
        <taxon>Lachnospiraceae</taxon>
        <taxon>Lacrimispora</taxon>
    </lineage>
</organism>
<evidence type="ECO:0000256" key="9">
    <source>
        <dbReference type="ARBA" id="ARBA00022842"/>
    </source>
</evidence>
<dbReference type="NCBIfam" id="TIGR00150">
    <property type="entry name" value="T6A_YjeE"/>
    <property type="match status" value="1"/>
</dbReference>
<proteinExistence type="inferred from homology"/>
<dbReference type="GO" id="GO:0005524">
    <property type="term" value="F:ATP binding"/>
    <property type="evidence" value="ECO:0007669"/>
    <property type="project" value="UniProtKB-KW"/>
</dbReference>
<dbReference type="Proteomes" id="UP000284277">
    <property type="component" value="Unassembled WGS sequence"/>
</dbReference>
<accession>A0A419TBE2</accession>
<evidence type="ECO:0000256" key="7">
    <source>
        <dbReference type="ARBA" id="ARBA00022741"/>
    </source>
</evidence>
<keyword evidence="4" id="KW-0963">Cytoplasm</keyword>
<keyword evidence="12" id="KW-1185">Reference proteome</keyword>
<keyword evidence="6" id="KW-0479">Metal-binding</keyword>
<keyword evidence="8" id="KW-0067">ATP-binding</keyword>
<dbReference type="InterPro" id="IPR003442">
    <property type="entry name" value="T6A_TsaE"/>
</dbReference>
<evidence type="ECO:0000256" key="5">
    <source>
        <dbReference type="ARBA" id="ARBA00022694"/>
    </source>
</evidence>